<feature type="compositionally biased region" description="Low complexity" evidence="1">
    <location>
        <begin position="4030"/>
        <end position="4058"/>
    </location>
</feature>
<proteinExistence type="predicted"/>
<organism evidence="3 4">
    <name type="scientific">Phrynosoma platyrhinos</name>
    <name type="common">Desert horned lizard</name>
    <dbReference type="NCBI Taxonomy" id="52577"/>
    <lineage>
        <taxon>Eukaryota</taxon>
        <taxon>Metazoa</taxon>
        <taxon>Chordata</taxon>
        <taxon>Craniata</taxon>
        <taxon>Vertebrata</taxon>
        <taxon>Euteleostomi</taxon>
        <taxon>Lepidosauria</taxon>
        <taxon>Squamata</taxon>
        <taxon>Bifurcata</taxon>
        <taxon>Unidentata</taxon>
        <taxon>Episquamata</taxon>
        <taxon>Toxicofera</taxon>
        <taxon>Iguania</taxon>
        <taxon>Phrynosomatidae</taxon>
        <taxon>Phrynosomatinae</taxon>
        <taxon>Phrynosoma</taxon>
    </lineage>
</organism>
<feature type="region of interest" description="Disordered" evidence="1">
    <location>
        <begin position="2822"/>
        <end position="2857"/>
    </location>
</feature>
<comment type="caution">
    <text evidence="3">The sequence shown here is derived from an EMBL/GenBank/DDBJ whole genome shotgun (WGS) entry which is preliminary data.</text>
</comment>
<reference evidence="3 4" key="1">
    <citation type="journal article" date="2022" name="Gigascience">
        <title>A chromosome-level genome assembly and annotation of the desert horned lizard, Phrynosoma platyrhinos, provides insight into chromosomal rearrangements among reptiles.</title>
        <authorList>
            <person name="Koochekian N."/>
            <person name="Ascanio A."/>
            <person name="Farleigh K."/>
            <person name="Card D.C."/>
            <person name="Schield D.R."/>
            <person name="Castoe T.A."/>
            <person name="Jezkova T."/>
        </authorList>
    </citation>
    <scope>NUCLEOTIDE SEQUENCE [LARGE SCALE GENOMIC DNA]</scope>
    <source>
        <strain evidence="3">NK-2021</strain>
    </source>
</reference>
<feature type="compositionally biased region" description="Basic and acidic residues" evidence="1">
    <location>
        <begin position="2591"/>
        <end position="2604"/>
    </location>
</feature>
<feature type="region of interest" description="Disordered" evidence="1">
    <location>
        <begin position="4254"/>
        <end position="4310"/>
    </location>
</feature>
<dbReference type="InterPro" id="IPR047104">
    <property type="entry name" value="BLTP1_N"/>
</dbReference>
<feature type="compositionally biased region" description="Polar residues" evidence="1">
    <location>
        <begin position="1227"/>
        <end position="1236"/>
    </location>
</feature>
<feature type="region of interest" description="Disordered" evidence="1">
    <location>
        <begin position="2517"/>
        <end position="2614"/>
    </location>
</feature>
<dbReference type="InterPro" id="IPR056742">
    <property type="entry name" value="BLTP1_C"/>
</dbReference>
<keyword evidence="4" id="KW-1185">Reference proteome</keyword>
<dbReference type="PANTHER" id="PTHR31640:SF1">
    <property type="entry name" value="BRIDGE-LIKE LIPID TRANSFER PROTEIN FAMILY MEMBER 1"/>
    <property type="match status" value="1"/>
</dbReference>
<feature type="compositionally biased region" description="Basic and acidic residues" evidence="1">
    <location>
        <begin position="3744"/>
        <end position="3766"/>
    </location>
</feature>
<feature type="compositionally biased region" description="Basic and acidic residues" evidence="1">
    <location>
        <begin position="3664"/>
        <end position="3673"/>
    </location>
</feature>
<evidence type="ECO:0000313" key="3">
    <source>
        <dbReference type="EMBL" id="KAH0615964.1"/>
    </source>
</evidence>
<feature type="compositionally biased region" description="Polar residues" evidence="1">
    <location>
        <begin position="1850"/>
        <end position="1866"/>
    </location>
</feature>
<feature type="compositionally biased region" description="Polar residues" evidence="1">
    <location>
        <begin position="2517"/>
        <end position="2527"/>
    </location>
</feature>
<feature type="region of interest" description="Disordered" evidence="1">
    <location>
        <begin position="3637"/>
        <end position="3676"/>
    </location>
</feature>
<feature type="domain" description="Bridge-like lipid transfer protein family member 1 C-terminal" evidence="2">
    <location>
        <begin position="4302"/>
        <end position="4906"/>
    </location>
</feature>
<feature type="compositionally biased region" description="Low complexity" evidence="1">
    <location>
        <begin position="4275"/>
        <end position="4293"/>
    </location>
</feature>
<evidence type="ECO:0000259" key="2">
    <source>
        <dbReference type="SMART" id="SM01220"/>
    </source>
</evidence>
<feature type="compositionally biased region" description="Polar residues" evidence="1">
    <location>
        <begin position="4254"/>
        <end position="4273"/>
    </location>
</feature>
<accession>A0ABQ7SF57</accession>
<dbReference type="InterPro" id="IPR033616">
    <property type="entry name" value="BLTP1"/>
</dbReference>
<feature type="compositionally biased region" description="Polar residues" evidence="1">
    <location>
        <begin position="1878"/>
        <end position="1889"/>
    </location>
</feature>
<protein>
    <recommendedName>
        <fullName evidence="2">Bridge-like lipid transfer protein family member 1 C-terminal domain-containing protein</fullName>
    </recommendedName>
</protein>
<feature type="region of interest" description="Disordered" evidence="1">
    <location>
        <begin position="1157"/>
        <end position="1204"/>
    </location>
</feature>
<sequence length="4921" mass="546022">LSRGYCNILAMERNESIVPSITQLEHFLTEHNSNVVWLLVGIIQDGFIIFRWWKMYNPKQKQHDPKAETRLYIMVNDFEFHVYNRSDLYGQLQELFGLDLTIIPPKKEDEKAQENGREQAHTNLESVKAKSESLDPSSSWRSLIPVIKVNVSTGRLAFGNHYQPQTLCINFDDAFLTYTTKPPSSHLDQFMHIVKGKLENVRVMLVPSPRYVGLQNDEPPRLMGEGFVVMQSNDVDIYYYMDEPGLVPEETEESNEGEASNEDSKLQDLPPCWGLDIVCGKGTDFNYGPWADRQRDCLWKFFFPPDYQVMKVSEIPQPGKPRQILAFELRMNIIADATIDLLFTKNRETNAVHVNVGAGSYLEVNIPMTVAENGYSPTIKGQLLHIDATSSMQYRTLLEAEMLAFHINACYPRIWNMPQMWQCEVEVYKATYHFIFAQKSFFTDLIQDWSSDSAPDIFSFVPYSWNFKIMFHQFEMIWAANQHNWIDCSTKQQENVYVAACGETLNIVFSLPFTDFVPSTCSTRFSLRGEGLDLHLLLPDCHPSKYSLFMLVKDCHPNKLNPESCVSADSQSGQKQSKARWRNMTQEEAGWVECWTVPSVMLTIDYVWHPIYPQKADEQLKQSLSEMEETVLSALRPTQKMTDRGISPSVSSRLPVDPSELPPDKLRVELELSPDSQITLYGPLLKAFLSIKENYFGEDDMYTDFEEVISSPVLSMSTSSSSGWTAVGVDADKRESDTSVRQAHPLTLRPWDITVLVNVYKVHGRLPVHCSSDGPDCPTAFLERLCFEMKKGYKETMLQLVLSPLNLFLNDNYQRPTVDEVLREGHMSLSGLQLRAHAMFSAEGLPLGTDSLEYAWLIDVQAGSLTSKVTVPQLACLIEWGQTFVFHVACREFELERPKSVIICQHGIDRRFCEAKISCITGPCPTSDELKYTMTRLAVDGADIYVVEHGCATNIKMGTVRIANCNLHNQSVGEGISAAIQDFQLRQYIEQVNNCRIGLQPTVLRRAYWLEAGSVSLGLITADIALAADHHSKHEAQRHFLETHDSRTKRLWFLWPDDNTKNKRNKNKCGCLGGCRFFGGTVTGLDFFKLEDLTPSSSSAFSSTSAESDMFYGQSLLHPGEWIITKETPKIVDGKANGIKRKEWECRSVGVESERKTQHLNLQVPLRSHSSSSSSEENSSSSAALPLLGGDRESPSSAVEDQLGQKEFLASSKREDIHGSLAGVEGSGSSPISPNPQERPIGQSPLRSPLKRQASVCSTRLGSTKSLTAAFYGDKQPVPAGVQFSSDVSRSDENVLDSPKQRRSFGSFPYTPSADSNSFHQYRSMDSSMSVADSEAYFSAAEDFEPISSDEGPGTYPGRKKKRKQAKIDYGRGSIYHSVEGPLTTTLHGEASQDPKTLPIKTHPSQASFVSALGGEDELVEHIYVVEAEKAAENEQITSQQPVMNCYQSYLTQYQVVNWSVKHPTNKRTSKSSLHRPLDLDTPTSEESSSSFEQLSVPTFKTVKQGLTANALLDRGMQLTGSTSSTPYTPLDKKILDNTDDETITEEWTLDHPVSQTRTTAIVEIKGPVDVVLTPLVAEALDRYIEAMVHCASTCHPAAIVDDLHCKVLREAVQNRKITYSENLSSKQDVRGTKIETPATGTTQIKTQTNLSVKQDNVTIKGLQANVTLPKHEVGRVNEQDILTRHLRGIVEENPNSAETRRSSVTFDKYMHSNKMQPQSSGSLRSNAGAEKGKEIAAKLNIHRIHGQLRGLDTTDIGTSAITAIPFEKSKVLFTLEELDDFSFIDETDHQAGPDVTRIGPNQEKWGWIMFECGIENLTIKGGRQSGAVLYNTIGNMGKSTATERGGLLASNNSSDSPTGSGYNTDVSEENLPCDQISAASDTHPNSVSDEQDEGVESDDLKKEHPLRPPPPDSCSMKLTIKEIWFSFAAPTNVRSPAHKFSRQLNLLSTATPAVGAWLLPIDQVKSSLNKLETEGTLRVCAVMGCIMTEALENKSVHFPLRSKYNRLTKLARYLQENPSCLLCNILHHYLHQANYSVIEDATMSDGLPALVTLKKGLIALARQWMKFIVVTPAFKGVSLHRPTQPMKVLSTVPHEQEDGFGLDNGGGLQSDTSADGAEFEFDAATVSEHTMLLEGSGTRPPPAGVSSGPVTGAEIMRKLSKTHTHSDSGLKIKGIHPYHSLSYTSGDTATDSPVHAGRTGLLIKESPRKESLLSYLTGSFPSLHNLLEGTPQRSATAPKSSSLTRTVNTMPSEMLSEHPLLSEPSSVSFYNWMSNAVGNRGSMVQESPITKSGHNSLPTGVAPNLPTIPSASDFNTVLSSDQNTLDGTHSQHSTSQDDIACIEEGNQGFPAVQLADAQVVFKPLLSHTGIQSQDAVPLCYRMYFGEHLSFSGTLDCLRADIVDSDTAKERRSKRARRQGAVNLPPLEFKPALMLETFSISAVIMEKSVCTPQNTSALAFHDFNKRHYSTFHCNFTISCQSISQHVDMALVRLIHQFSTMVDDIKATQTDIKLSRYTAGSASPTPTFKTRKHRDFRSSDFSRSSRGSLNGVNRINNAKNKRSNNENNKKESRNKNSLGRSERRTSKVSRKGSKDADHVAIHMDDSDSITVSEQSEPSAECWQNMYKLLNFYSLISDPTGILEKSSETFYPTGVRSPTEPACRVAFENEQDSSSLSRTQRKRSLVTSEPQHVTLIIFGIGMVNRTHLEADIGGLTMESELKRIHDVLHQKMTETCATAHIGGVNIVLLEGITPNIQTVVKCSIAKSQALYSAQRGLKTNNAAVFKVGAISINIPQHPATLHSMMVRSSHQLSKQISDLIRQPSAVPQPAKEDIATPLPAEKTPTSVNQTPVETNEFPQLPEGLEKKPIVLKFSAMIDGIAIGAALLPSLKAEYKMGRMRSHGMTGAQTRFTFELPNHRLRFTSKVSATDMSTIPPSASLNLPPVTMSGKYIMEEHDTYSDHIWSIDELPTKQGYYLQGNYLRCVAEVGSFEHNLTTDLLNHLVFVQKVFMKEVNEVIQKVSGGEQPIPLWNEHDGTTYGEKPKILLYSLSLQFKGIQVTATTPSMRAVRFETGLIELELSNRIQTKAMPGSTSYLKLFGKCQVDLNLALGQIVKHQVYEEAGSDFHQVAYFKTRIGLRNALREEISGSSDREAVLITLNRPIVFAQPVAFDRAVLFWLNYKAAYDNWNEQRMALNKDIHMATKEIVDMLPGIQQTSAQAFGTLFLQLTVNDLGICLPITNTPQTNHTADLDTGSALVLTIESTLITACSSESLVSKGHFKNFCIRFADGFETSWDDWKPEVRGDLVMNACVVPDGTYEVCSRTTGQAAAESNSAGTWTLNVLWKMCGIDVHMDPNIGKRLNALGNTLTTLTGEEDLDDIADLNSVNIADLSDEDDVDTMSPTVSVKSDGGPLCGDVHKLTFGQRIVNHLLGLSPKSHRYSVPVEYLTGSASSDIANSNSSHLKAGRSCSWGHENADYRRQGPSSNQILEQRGRKYVKRLVDIRELNEQAKVIDDLNIRLGESEDLPEIRVDGASPGPRVTFNIQDTLNKTVLGIAQQSSCPGEGYFQTKFSELQHLLSPVLDKDSRYNPNVFLFLYNQFPEETELDLLSVTIDGPSHYSSNSEGSCSVFNSPKTPAVFSPSIPFQPEEGRRDDSLSSTSEDSEKEEDHERERSYFYRKTQNLSRKKATGFAAVHQLFTERWPTSPANRSVTGTTTERNIDFELDVRVEIDCGKCVLHPTTLQQEHDDISLRRSYDRSSRSLDQESPSKKKKFQTNYASTTHLLAGKKVPSSLQTKSSDLETTVFYIPGVDVKLHYNSKMLKTESPNASRGSSLPRTLSKESKLYGMKDIAVPPTHSRTKTLLPPQPPPIPSAKGKGSGGVKMAKLYAWVALQSLPEEMVISPCLLDFLEKALETIPITPIERNYTAVSSQDEDMGQFDMQDPLEESTASLVSSSTSAYSSFPVDVVVYVRVQPSQIKFSCLPVSRVECMLKLPSLDLVFSSNRGELETLGTTFPTENSLQSGSKMPVKTISPGSSPGLSSPFGRTRHSSSQSDLSGSNSSSSGLSFTACMSDFSLYVFHPYGAGKQKSSVTGLSSGSGSLGNVDEEASSVTGRKDSLSINLEFVKVSLSRIRRSGGPTFFESQSANKSANKMDTTLINISAVCDIGSASFKYDMRRLSEILAFPRAWYRRSIARRLFLGDQTINLPVTSGPATPDSVEGINQHMSPESSRKAYCRTWEQPSQSASFTHMAQSPNVFSEHNTSSNMSPGTTSHSLKSPAVSRSRSVSDSSVPQRDILSKTSTPFNKSNKTGSQQVTPWETLVVFAMNLKQLNVQMNMSNVMGNTTWTTSGLKSQGRLSVGSNRDREISMSVGLGRSHLDSRGGVVGGTIDVNALEMVAHISEHPNQQPSHKIQITMGSTEARVDYMGSSILMGIFSNADLKLQDEWKVNLYNTLDSSITDKSEIFVHGDLKWDIFQVMISRSTTPDLIKIGMKLQEFFTQQFDTSKRALSTWGPVPYLPPKTVVNTVEKSSHQQLLDAAHHRHWPGVLKVVSGCHISLFQFPLPEDGMQFGGSMSLHGNHMTLACFHGPNFRSKSWALFHLEEPNIAFWTEAQKIWQEGSSEHSTYVVQTLDFHLGHNTMVTKPCGALESPMATITKITRRRHENPPHGVASVKEWFNYVTATRNEELNLLRNVDANNPENSTTVKSSSLLSGFRGSSSYNHETETIFALPRMQLDFKSIHVQQPQEPLLQDASAKPKVECSVVTEFTDHICVTMDAELIMFLHDLVSAYLKEKEKAIFPPRILSSRPGQKSPVSVLDESSAERESEESITYTTVDWREFICNTWHLEPTLRLISWTGRKIDPVGVDYILQKLGFHHARTTIPKWLQRGVMDPLDKVLSVLIKKLGTALQDEKEKKGKDKEDH</sequence>
<dbReference type="Proteomes" id="UP000826234">
    <property type="component" value="Unassembled WGS sequence"/>
</dbReference>
<feature type="region of interest" description="Disordered" evidence="1">
    <location>
        <begin position="1283"/>
        <end position="1319"/>
    </location>
</feature>
<feature type="region of interest" description="Disordered" evidence="1">
    <location>
        <begin position="4008"/>
        <end position="4058"/>
    </location>
</feature>
<dbReference type="PANTHER" id="PTHR31640">
    <property type="entry name" value="TRANSMEMBRANE PROTEIN KIAA1109"/>
    <property type="match status" value="1"/>
</dbReference>
<dbReference type="InterPro" id="IPR056741">
    <property type="entry name" value="BLTP1_M"/>
</dbReference>
<feature type="compositionally biased region" description="Low complexity" evidence="1">
    <location>
        <begin position="1168"/>
        <end position="1182"/>
    </location>
</feature>
<feature type="compositionally biased region" description="Polar residues" evidence="1">
    <location>
        <begin position="4296"/>
        <end position="4310"/>
    </location>
</feature>
<feature type="region of interest" description="Disordered" evidence="1">
    <location>
        <begin position="108"/>
        <end position="130"/>
    </location>
</feature>
<feature type="compositionally biased region" description="Polar residues" evidence="1">
    <location>
        <begin position="4008"/>
        <end position="4022"/>
    </location>
</feature>
<feature type="region of interest" description="Disordered" evidence="1">
    <location>
        <begin position="1220"/>
        <end position="1254"/>
    </location>
</feature>
<dbReference type="Pfam" id="PF20413">
    <property type="entry name" value="BLTP1_N"/>
    <property type="match status" value="1"/>
</dbReference>
<feature type="region of interest" description="Disordered" evidence="1">
    <location>
        <begin position="1465"/>
        <end position="1493"/>
    </location>
</feature>
<feature type="compositionally biased region" description="Basic and acidic residues" evidence="1">
    <location>
        <begin position="108"/>
        <end position="120"/>
    </location>
</feature>
<evidence type="ECO:0000313" key="4">
    <source>
        <dbReference type="Proteomes" id="UP000826234"/>
    </source>
</evidence>
<dbReference type="Pfam" id="PF25039">
    <property type="entry name" value="BLTP1_M"/>
    <property type="match status" value="2"/>
</dbReference>
<evidence type="ECO:0000256" key="1">
    <source>
        <dbReference type="SAM" id="MobiDB-lite"/>
    </source>
</evidence>
<feature type="compositionally biased region" description="Basic residues" evidence="1">
    <location>
        <begin position="1465"/>
        <end position="1474"/>
    </location>
</feature>
<feature type="region of interest" description="Disordered" evidence="1">
    <location>
        <begin position="3852"/>
        <end position="3875"/>
    </location>
</feature>
<dbReference type="EMBL" id="JAIPUX010005290">
    <property type="protein sequence ID" value="KAH0615964.1"/>
    <property type="molecule type" value="Genomic_DNA"/>
</dbReference>
<name>A0ABQ7SF57_PHRPL</name>
<feature type="region of interest" description="Disordered" evidence="1">
    <location>
        <begin position="3744"/>
        <end position="3775"/>
    </location>
</feature>
<feature type="compositionally biased region" description="Polar residues" evidence="1">
    <location>
        <begin position="2841"/>
        <end position="2855"/>
    </location>
</feature>
<feature type="non-terminal residue" evidence="3">
    <location>
        <position position="1"/>
    </location>
</feature>
<gene>
    <name evidence="3" type="ORF">JD844_026646</name>
</gene>
<feature type="compositionally biased region" description="Basic and acidic residues" evidence="1">
    <location>
        <begin position="2562"/>
        <end position="2584"/>
    </location>
</feature>
<dbReference type="Pfam" id="PF25040">
    <property type="entry name" value="BLTP1_C"/>
    <property type="match status" value="4"/>
</dbReference>
<feature type="region of interest" description="Disordered" evidence="1">
    <location>
        <begin position="1343"/>
        <end position="1367"/>
    </location>
</feature>
<feature type="region of interest" description="Disordered" evidence="1">
    <location>
        <begin position="1845"/>
        <end position="1915"/>
    </location>
</feature>
<dbReference type="SMART" id="SM01220">
    <property type="entry name" value="FSA_C"/>
    <property type="match status" value="1"/>
</dbReference>